<dbReference type="PANTHER" id="PTHR33991:SF1">
    <property type="entry name" value="DNA REPAIR PROTEIN RECO"/>
    <property type="match status" value="1"/>
</dbReference>
<comment type="caution">
    <text evidence="1">The sequence shown here is derived from an EMBL/GenBank/DDBJ whole genome shotgun (WGS) entry which is preliminary data.</text>
</comment>
<protein>
    <submittedName>
        <fullName evidence="1">Uncharacterized protein</fullName>
    </submittedName>
</protein>
<name>A0ABX3A4C0_9GAMM</name>
<evidence type="ECO:0000313" key="2">
    <source>
        <dbReference type="Proteomes" id="UP000094329"/>
    </source>
</evidence>
<accession>A0ABX3A4C0</accession>
<dbReference type="InterPro" id="IPR003717">
    <property type="entry name" value="RecO"/>
</dbReference>
<proteinExistence type="predicted"/>
<dbReference type="EMBL" id="MDTU01000001">
    <property type="protein sequence ID" value="ODN42230.1"/>
    <property type="molecule type" value="Genomic_DNA"/>
</dbReference>
<dbReference type="Gene3D" id="1.20.1440.120">
    <property type="entry name" value="Recombination protein O, C-terminal domain"/>
    <property type="match status" value="1"/>
</dbReference>
<dbReference type="Pfam" id="PF02565">
    <property type="entry name" value="RecO_C"/>
    <property type="match status" value="1"/>
</dbReference>
<dbReference type="PANTHER" id="PTHR33991">
    <property type="entry name" value="DNA REPAIR PROTEIN RECO"/>
    <property type="match status" value="1"/>
</dbReference>
<gene>
    <name evidence="1" type="ORF">BGC07_03865</name>
</gene>
<reference evidence="1 2" key="1">
    <citation type="submission" date="2016-08" db="EMBL/GenBank/DDBJ databases">
        <title>Draft genome sequence of Candidatus Piscirickettsia litoralis, from seawater.</title>
        <authorList>
            <person name="Wan X."/>
            <person name="Lee A.J."/>
            <person name="Hou S."/>
            <person name="Donachie S.P."/>
        </authorList>
    </citation>
    <scope>NUCLEOTIDE SEQUENCE [LARGE SCALE GENOMIC DNA]</scope>
    <source>
        <strain evidence="1 2">Y2</strain>
    </source>
</reference>
<keyword evidence="2" id="KW-1185">Reference proteome</keyword>
<evidence type="ECO:0000313" key="1">
    <source>
        <dbReference type="EMBL" id="ODN42230.1"/>
    </source>
</evidence>
<organism evidence="1 2">
    <name type="scientific">Piscirickettsia litoralis</name>
    <dbReference type="NCBI Taxonomy" id="1891921"/>
    <lineage>
        <taxon>Bacteria</taxon>
        <taxon>Pseudomonadati</taxon>
        <taxon>Pseudomonadota</taxon>
        <taxon>Gammaproteobacteria</taxon>
        <taxon>Thiotrichales</taxon>
        <taxon>Piscirickettsiaceae</taxon>
        <taxon>Piscirickettsia</taxon>
    </lineage>
</organism>
<dbReference type="RefSeq" id="WP_069312027.1">
    <property type="nucleotide sequence ID" value="NZ_MDTU01000001.1"/>
</dbReference>
<sequence length="132" mass="15921">MRLFCFIYRELLEALSNKETELEPELRRFEYQLLKTMGYELVLDQDVKGKAIETHLYYWLRVEHLPECWPVNRKPTMGVVCQGASLLALKNNRFDTELEKSDAKKIMRMYLQYYLRDRTLKSRELFKQFKGA</sequence>
<dbReference type="InterPro" id="IPR042242">
    <property type="entry name" value="RecO_C"/>
</dbReference>
<dbReference type="Proteomes" id="UP000094329">
    <property type="component" value="Unassembled WGS sequence"/>
</dbReference>